<organism evidence="1">
    <name type="scientific">Treponema maltophilum</name>
    <dbReference type="NCBI Taxonomy" id="51160"/>
    <lineage>
        <taxon>Bacteria</taxon>
        <taxon>Pseudomonadati</taxon>
        <taxon>Spirochaetota</taxon>
        <taxon>Spirochaetia</taxon>
        <taxon>Spirochaetales</taxon>
        <taxon>Treponemataceae</taxon>
        <taxon>Treponema</taxon>
    </lineage>
</organism>
<dbReference type="NCBIfam" id="TIGR01784">
    <property type="entry name" value="T_den_put_tspse"/>
    <property type="match status" value="1"/>
</dbReference>
<accession>Q8GBS6</accession>
<sequence>MRKNFDDLTIQDDFMFCQVMKNKNLCKTFLEMLLADKIGNITHIASQSTVAPESEAKFVRLDILVQDEKNNFYDIEMQVVNEHNVAKRMRYYQSALDVSFLDKGEYYTNLKDSYIIFVCLFDFIGKNKAVYFFENICLEDEPIRLRDGTKKIIINVDAFKNIKDKALSGFLEYIKTGCITTKFSERIEKMIRTIKQNEQARQEYRFISAVVMDAKEEGRSQGFTDGVNQTKRKTAAALKAMGLAKSKIAKATGLSLAEIEKL</sequence>
<name>Q8GBS6_TREMA</name>
<dbReference type="InterPro" id="IPR010106">
    <property type="entry name" value="RpnA"/>
</dbReference>
<dbReference type="PANTHER" id="PTHR41317:SF1">
    <property type="entry name" value="PD-(D_E)XK NUCLEASE FAMILY TRANSPOSASE"/>
    <property type="match status" value="1"/>
</dbReference>
<evidence type="ECO:0000313" key="1">
    <source>
        <dbReference type="EMBL" id="CAC82559.1"/>
    </source>
</evidence>
<protein>
    <recommendedName>
        <fullName evidence="2">Rpn family recombination-promoting nuclease/putative transposase</fullName>
    </recommendedName>
</protein>
<dbReference type="EMBL" id="AJ304448">
    <property type="protein sequence ID" value="CAC82559.1"/>
    <property type="molecule type" value="Genomic_DNA"/>
</dbReference>
<dbReference type="Pfam" id="PF12784">
    <property type="entry name" value="PDDEXK_2"/>
    <property type="match status" value="1"/>
</dbReference>
<dbReference type="AlphaFoldDB" id="Q8GBS6"/>
<reference evidence="1" key="1">
    <citation type="submission" date="2000-12" db="EMBL/GenBank/DDBJ databases">
        <title>Outer sheath associated proteins of the oral spirocheate Treponema maltophilum.</title>
        <authorList>
            <person name="Heuner K."/>
        </authorList>
    </citation>
    <scope>NUCLEOTIDE SEQUENCE</scope>
</reference>
<evidence type="ECO:0008006" key="2">
    <source>
        <dbReference type="Google" id="ProtNLM"/>
    </source>
</evidence>
<proteinExistence type="predicted"/>
<dbReference type="PANTHER" id="PTHR41317">
    <property type="entry name" value="PD-(D_E)XK NUCLEASE FAMILY TRANSPOSASE"/>
    <property type="match status" value="1"/>
</dbReference>